<organism evidence="1">
    <name type="scientific">Darwinula stevensoni</name>
    <dbReference type="NCBI Taxonomy" id="69355"/>
    <lineage>
        <taxon>Eukaryota</taxon>
        <taxon>Metazoa</taxon>
        <taxon>Ecdysozoa</taxon>
        <taxon>Arthropoda</taxon>
        <taxon>Crustacea</taxon>
        <taxon>Oligostraca</taxon>
        <taxon>Ostracoda</taxon>
        <taxon>Podocopa</taxon>
        <taxon>Podocopida</taxon>
        <taxon>Darwinulocopina</taxon>
        <taxon>Darwinuloidea</taxon>
        <taxon>Darwinulidae</taxon>
        <taxon>Darwinula</taxon>
    </lineage>
</organism>
<gene>
    <name evidence="1" type="ORF">DSTB1V02_LOCUS7555</name>
</gene>
<sequence>MMQVTQGQSNVESPPHVDFSHPQVTLEDQKLAPFAELRNYKRSERLDKESGAYYYQMWMGPTNQLGGAPKHFLTAILCWHLVSIPVVVLWNAEVKMASDQQKAQVVVWFAKHELTFSVQRKPRGWEFQEMAECEFGHVALYLI</sequence>
<accession>A0A7R8XHX3</accession>
<reference evidence="1" key="1">
    <citation type="submission" date="2020-11" db="EMBL/GenBank/DDBJ databases">
        <authorList>
            <person name="Tran Van P."/>
        </authorList>
    </citation>
    <scope>NUCLEOTIDE SEQUENCE</scope>
</reference>
<dbReference type="EMBL" id="CAJPEV010001558">
    <property type="protein sequence ID" value="CAG0893276.1"/>
    <property type="molecule type" value="Genomic_DNA"/>
</dbReference>
<evidence type="ECO:0000313" key="1">
    <source>
        <dbReference type="EMBL" id="CAD7247730.1"/>
    </source>
</evidence>
<dbReference type="AlphaFoldDB" id="A0A7R8XHX3"/>
<dbReference type="EMBL" id="LR901075">
    <property type="protein sequence ID" value="CAD7247730.1"/>
    <property type="molecule type" value="Genomic_DNA"/>
</dbReference>
<name>A0A7R8XHX3_9CRUS</name>
<proteinExistence type="predicted"/>
<dbReference type="Proteomes" id="UP000677054">
    <property type="component" value="Unassembled WGS sequence"/>
</dbReference>
<evidence type="ECO:0000313" key="2">
    <source>
        <dbReference type="Proteomes" id="UP000677054"/>
    </source>
</evidence>
<protein>
    <submittedName>
        <fullName evidence="1">Uncharacterized protein</fullName>
    </submittedName>
</protein>
<keyword evidence="2" id="KW-1185">Reference proteome</keyword>